<gene>
    <name evidence="2" type="ORF">OF850_09795</name>
</gene>
<dbReference type="RefSeq" id="WP_301589867.1">
    <property type="nucleotide sequence ID" value="NZ_JAPFQI010000005.1"/>
</dbReference>
<organism evidence="2 3">
    <name type="scientific">Sabulicella glaciei</name>
    <dbReference type="NCBI Taxonomy" id="2984948"/>
    <lineage>
        <taxon>Bacteria</taxon>
        <taxon>Pseudomonadati</taxon>
        <taxon>Pseudomonadota</taxon>
        <taxon>Alphaproteobacteria</taxon>
        <taxon>Acetobacterales</taxon>
        <taxon>Acetobacteraceae</taxon>
        <taxon>Sabulicella</taxon>
    </lineage>
</organism>
<keyword evidence="2" id="KW-0808">Transferase</keyword>
<evidence type="ECO:0000259" key="1">
    <source>
        <dbReference type="Pfam" id="PF13649"/>
    </source>
</evidence>
<keyword evidence="3" id="KW-1185">Reference proteome</keyword>
<reference evidence="2 3" key="1">
    <citation type="submission" date="2022-10" db="EMBL/GenBank/DDBJ databases">
        <title>Roseococcus glaciei nov., sp. nov., isolated from glacier.</title>
        <authorList>
            <person name="Liu Q."/>
            <person name="Xin Y.-H."/>
        </authorList>
    </citation>
    <scope>NUCLEOTIDE SEQUENCE [LARGE SCALE GENOMIC DNA]</scope>
    <source>
        <strain evidence="2 3">MDT2-1-1</strain>
    </source>
</reference>
<comment type="caution">
    <text evidence="2">The sequence shown here is derived from an EMBL/GenBank/DDBJ whole genome shotgun (WGS) entry which is preliminary data.</text>
</comment>
<evidence type="ECO:0000313" key="3">
    <source>
        <dbReference type="Proteomes" id="UP001526430"/>
    </source>
</evidence>
<dbReference type="InterPro" id="IPR029063">
    <property type="entry name" value="SAM-dependent_MTases_sf"/>
</dbReference>
<proteinExistence type="predicted"/>
<dbReference type="CDD" id="cd02440">
    <property type="entry name" value="AdoMet_MTases"/>
    <property type="match status" value="1"/>
</dbReference>
<dbReference type="Pfam" id="PF13649">
    <property type="entry name" value="Methyltransf_25"/>
    <property type="match status" value="1"/>
</dbReference>
<dbReference type="Proteomes" id="UP001526430">
    <property type="component" value="Unassembled WGS sequence"/>
</dbReference>
<dbReference type="GO" id="GO:0008168">
    <property type="term" value="F:methyltransferase activity"/>
    <property type="evidence" value="ECO:0007669"/>
    <property type="project" value="UniProtKB-KW"/>
</dbReference>
<feature type="domain" description="Methyltransferase" evidence="1">
    <location>
        <begin position="40"/>
        <end position="131"/>
    </location>
</feature>
<keyword evidence="2" id="KW-0489">Methyltransferase</keyword>
<name>A0ABT3NUT8_9PROT</name>
<dbReference type="Gene3D" id="3.40.50.150">
    <property type="entry name" value="Vaccinia Virus protein VP39"/>
    <property type="match status" value="1"/>
</dbReference>
<dbReference type="GO" id="GO:0032259">
    <property type="term" value="P:methylation"/>
    <property type="evidence" value="ECO:0007669"/>
    <property type="project" value="UniProtKB-KW"/>
</dbReference>
<dbReference type="SUPFAM" id="SSF53335">
    <property type="entry name" value="S-adenosyl-L-methionine-dependent methyltransferases"/>
    <property type="match status" value="1"/>
</dbReference>
<sequence length="201" mass="21719">MSTSLAWDERYGAGEWLFGDRPNDYLRAQSWRFPARGEALALGDGEGRNGTFLAGCGLDTLSVDWSPVAVARAAELARARGVPLRTAVADLARWDWPEARFDVIAWIFLHLPPEDRAAVAAGTVRALRPGGLLVLEGFSPAQSGRRSGGPREPALLWTRAAAEDAFGALTLLECTEGTVKLDEGPKHQGEAEVLRGVWRVA</sequence>
<accession>A0ABT3NUT8</accession>
<dbReference type="InterPro" id="IPR041698">
    <property type="entry name" value="Methyltransf_25"/>
</dbReference>
<evidence type="ECO:0000313" key="2">
    <source>
        <dbReference type="EMBL" id="MCW8085918.1"/>
    </source>
</evidence>
<dbReference type="EMBL" id="JAPFQI010000005">
    <property type="protein sequence ID" value="MCW8085918.1"/>
    <property type="molecule type" value="Genomic_DNA"/>
</dbReference>
<protein>
    <submittedName>
        <fullName evidence="2">Class I SAM-dependent methyltransferase</fullName>
    </submittedName>
</protein>